<dbReference type="RefSeq" id="WP_202828327.1">
    <property type="nucleotide sequence ID" value="NZ_JAEUXJ010000016.1"/>
</dbReference>
<accession>A0ABS1VA83</accession>
<protein>
    <submittedName>
        <fullName evidence="1">Uncharacterized protein</fullName>
    </submittedName>
</protein>
<keyword evidence="2" id="KW-1185">Reference proteome</keyword>
<evidence type="ECO:0000313" key="2">
    <source>
        <dbReference type="Proteomes" id="UP000606490"/>
    </source>
</evidence>
<reference evidence="1 2" key="1">
    <citation type="submission" date="2021-01" db="EMBL/GenBank/DDBJ databases">
        <title>Belnapia mucosa sp. nov. and Belnapia arida sp. nov., isolated from the Tabernas Desert (Almeria, Spain).</title>
        <authorList>
            <person name="Molina-Menor E."/>
            <person name="Vidal-Verdu A."/>
            <person name="Calonge A."/>
            <person name="Satari L."/>
            <person name="Pereto Magraner J."/>
            <person name="Porcar Miralles M."/>
        </authorList>
    </citation>
    <scope>NUCLEOTIDE SEQUENCE [LARGE SCALE GENOMIC DNA]</scope>
    <source>
        <strain evidence="1 2">T6</strain>
    </source>
</reference>
<dbReference type="EMBL" id="JAEUXJ010000016">
    <property type="protein sequence ID" value="MBL6458589.1"/>
    <property type="molecule type" value="Genomic_DNA"/>
</dbReference>
<gene>
    <name evidence="1" type="ORF">JMJ55_24940</name>
</gene>
<comment type="caution">
    <text evidence="1">The sequence shown here is derived from an EMBL/GenBank/DDBJ whole genome shotgun (WGS) entry which is preliminary data.</text>
</comment>
<organism evidence="1 2">
    <name type="scientific">Belnapia mucosa</name>
    <dbReference type="NCBI Taxonomy" id="2804532"/>
    <lineage>
        <taxon>Bacteria</taxon>
        <taxon>Pseudomonadati</taxon>
        <taxon>Pseudomonadota</taxon>
        <taxon>Alphaproteobacteria</taxon>
        <taxon>Acetobacterales</taxon>
        <taxon>Roseomonadaceae</taxon>
        <taxon>Belnapia</taxon>
    </lineage>
</organism>
<proteinExistence type="predicted"/>
<dbReference type="Proteomes" id="UP000606490">
    <property type="component" value="Unassembled WGS sequence"/>
</dbReference>
<name>A0ABS1VA83_9PROT</name>
<evidence type="ECO:0000313" key="1">
    <source>
        <dbReference type="EMBL" id="MBL6458589.1"/>
    </source>
</evidence>
<sequence>MTYADFLRTQWQALVDEWLASPNIAYIALPDLTWLDKLADPRWPGGGGGWSPLGDVAPGEALMRRDRQGRPQLWVRPEEKEGGSGRYAARWARFCGLLGMSDVPSSLGGRPLAVDHLFPETAAARRGWVLVRVVPVDRRSNSLVGSTTEKVEANRGGQPRTRTASAITMAKVTGFQGSFARSQAAGSVAAALLSHIRNCGLQVPANAFLPAGEEEALIAWLIGRYRGGP</sequence>